<dbReference type="Pfam" id="PF01266">
    <property type="entry name" value="DAO"/>
    <property type="match status" value="1"/>
</dbReference>
<feature type="domain" description="FAD dependent oxidoreductase" evidence="2">
    <location>
        <begin position="3"/>
        <end position="347"/>
    </location>
</feature>
<evidence type="ECO:0000256" key="1">
    <source>
        <dbReference type="ARBA" id="ARBA00023002"/>
    </source>
</evidence>
<name>A0ABV2IH07_9HYPH</name>
<keyword evidence="4" id="KW-1185">Reference proteome</keyword>
<dbReference type="GO" id="GO:0043799">
    <property type="term" value="F:glycine oxidase activity"/>
    <property type="evidence" value="ECO:0007669"/>
    <property type="project" value="UniProtKB-EC"/>
</dbReference>
<proteinExistence type="predicted"/>
<dbReference type="Proteomes" id="UP001549164">
    <property type="component" value="Unassembled WGS sequence"/>
</dbReference>
<keyword evidence="1 3" id="KW-0560">Oxidoreductase</keyword>
<dbReference type="PANTHER" id="PTHR13847:SF289">
    <property type="entry name" value="GLYCINE OXIDASE"/>
    <property type="match status" value="1"/>
</dbReference>
<organism evidence="3 4">
    <name type="scientific">Martelella mangrovi</name>
    <dbReference type="NCBI Taxonomy" id="1397477"/>
    <lineage>
        <taxon>Bacteria</taxon>
        <taxon>Pseudomonadati</taxon>
        <taxon>Pseudomonadota</taxon>
        <taxon>Alphaproteobacteria</taxon>
        <taxon>Hyphomicrobiales</taxon>
        <taxon>Aurantimonadaceae</taxon>
        <taxon>Martelella</taxon>
    </lineage>
</organism>
<sequence length="382" mass="41105">MADLVIIGGGIMGLWAAYHAEKAGIDTLLIDRAAPGGGTSNGLLGALMAYMPDQWDEKKQFQFEALVALEQQIRVLEAETGIATGYRRAGRIMPLYNDRQVKTARLREDAAAQNWRIGERRFDWTVIETPPLPGWPGKDENALAYVHETLAAHVFPRGVVAALTAFLRSARHVRIMQASVAGIDVMARRIRLSDGQGVGFGKVIVSAGVEAFSLLQPLWAPEGQPLGRPVKGQAALLQADCDPALPIMFDNGLYVIAHEGGRVAVGSTSEDEFDDAFATDDRLETLIAAARVAIPALQDAPVIERWAGLRPRGVHREPMIGAIEGVPDVVALGGGFKTSFAIAGRLAAHAIALVSDNTPALQELPAIYNPGIYLQRANRKTK</sequence>
<protein>
    <submittedName>
        <fullName evidence="3">Glycine oxidase</fullName>
        <ecNumber evidence="3">1.4.3.19</ecNumber>
    </submittedName>
</protein>
<evidence type="ECO:0000259" key="2">
    <source>
        <dbReference type="Pfam" id="PF01266"/>
    </source>
</evidence>
<dbReference type="PANTHER" id="PTHR13847">
    <property type="entry name" value="SARCOSINE DEHYDROGENASE-RELATED"/>
    <property type="match status" value="1"/>
</dbReference>
<dbReference type="EC" id="1.4.3.19" evidence="3"/>
<accession>A0ABV2IH07</accession>
<dbReference type="RefSeq" id="WP_354435464.1">
    <property type="nucleotide sequence ID" value="NZ_JBEPLY010000015.1"/>
</dbReference>
<comment type="caution">
    <text evidence="3">The sequence shown here is derived from an EMBL/GenBank/DDBJ whole genome shotgun (WGS) entry which is preliminary data.</text>
</comment>
<dbReference type="Gene3D" id="3.50.50.60">
    <property type="entry name" value="FAD/NAD(P)-binding domain"/>
    <property type="match status" value="1"/>
</dbReference>
<gene>
    <name evidence="3" type="ORF">ABID12_003584</name>
</gene>
<dbReference type="SUPFAM" id="SSF51905">
    <property type="entry name" value="FAD/NAD(P)-binding domain"/>
    <property type="match status" value="1"/>
</dbReference>
<reference evidence="3 4" key="1">
    <citation type="submission" date="2024-06" db="EMBL/GenBank/DDBJ databases">
        <title>Genomic Encyclopedia of Type Strains, Phase IV (KMG-IV): sequencing the most valuable type-strain genomes for metagenomic binning, comparative biology and taxonomic classification.</title>
        <authorList>
            <person name="Goeker M."/>
        </authorList>
    </citation>
    <scope>NUCLEOTIDE SEQUENCE [LARGE SCALE GENOMIC DNA]</scope>
    <source>
        <strain evidence="3 4">DSM 28102</strain>
    </source>
</reference>
<dbReference type="InterPro" id="IPR006076">
    <property type="entry name" value="FAD-dep_OxRdtase"/>
</dbReference>
<evidence type="ECO:0000313" key="3">
    <source>
        <dbReference type="EMBL" id="MET3601623.1"/>
    </source>
</evidence>
<dbReference type="EMBL" id="JBEPLY010000015">
    <property type="protein sequence ID" value="MET3601623.1"/>
    <property type="molecule type" value="Genomic_DNA"/>
</dbReference>
<dbReference type="Gene3D" id="3.30.9.10">
    <property type="entry name" value="D-Amino Acid Oxidase, subunit A, domain 2"/>
    <property type="match status" value="1"/>
</dbReference>
<evidence type="ECO:0000313" key="4">
    <source>
        <dbReference type="Proteomes" id="UP001549164"/>
    </source>
</evidence>
<dbReference type="InterPro" id="IPR036188">
    <property type="entry name" value="FAD/NAD-bd_sf"/>
</dbReference>